<evidence type="ECO:0000259" key="10">
    <source>
        <dbReference type="SMART" id="SM00762"/>
    </source>
</evidence>
<evidence type="ECO:0000256" key="1">
    <source>
        <dbReference type="ARBA" id="ARBA00004395"/>
    </source>
</evidence>
<dbReference type="PANTHER" id="PTHR24016:SF0">
    <property type="entry name" value="CONSERVED OLIGOMERIC GOLGI COMPLEX SUBUNIT 4"/>
    <property type="match status" value="1"/>
</dbReference>
<proteinExistence type="inferred from homology"/>
<protein>
    <recommendedName>
        <fullName evidence="3">Conserved oligomeric Golgi complex subunit 4</fullName>
    </recommendedName>
    <alternativeName>
        <fullName evidence="8">Component of oligomeric Golgi complex 4</fullName>
    </alternativeName>
</protein>
<evidence type="ECO:0000256" key="5">
    <source>
        <dbReference type="ARBA" id="ARBA00022927"/>
    </source>
</evidence>
<reference evidence="11" key="1">
    <citation type="submission" date="2020-10" db="EMBL/GenBank/DDBJ databases">
        <title>Unveiling of a novel bifunctional photoreceptor, Dualchrome1, isolated from a cosmopolitan green alga.</title>
        <authorList>
            <person name="Suzuki S."/>
            <person name="Kawachi M."/>
        </authorList>
    </citation>
    <scope>NUCLEOTIDE SEQUENCE</scope>
    <source>
        <strain evidence="11">NIES 2893</strain>
    </source>
</reference>
<organism evidence="11 12">
    <name type="scientific">Pycnococcus provasolii</name>
    <dbReference type="NCBI Taxonomy" id="41880"/>
    <lineage>
        <taxon>Eukaryota</taxon>
        <taxon>Viridiplantae</taxon>
        <taxon>Chlorophyta</taxon>
        <taxon>Pseudoscourfieldiophyceae</taxon>
        <taxon>Pseudoscourfieldiales</taxon>
        <taxon>Pycnococcaceae</taxon>
        <taxon>Pycnococcus</taxon>
    </lineage>
</organism>
<evidence type="ECO:0000313" key="12">
    <source>
        <dbReference type="Proteomes" id="UP000660262"/>
    </source>
</evidence>
<dbReference type="GO" id="GO:0015031">
    <property type="term" value="P:protein transport"/>
    <property type="evidence" value="ECO:0007669"/>
    <property type="project" value="UniProtKB-KW"/>
</dbReference>
<feature type="region of interest" description="Disordered" evidence="9">
    <location>
        <begin position="454"/>
        <end position="474"/>
    </location>
</feature>
<evidence type="ECO:0000256" key="9">
    <source>
        <dbReference type="SAM" id="MobiDB-lite"/>
    </source>
</evidence>
<keyword evidence="6" id="KW-0333">Golgi apparatus</keyword>
<dbReference type="Gene3D" id="1.10.287.1060">
    <property type="entry name" value="ESAT-6-like"/>
    <property type="match status" value="1"/>
</dbReference>
<gene>
    <name evidence="11" type="ORF">PPROV_000765200</name>
</gene>
<keyword evidence="4" id="KW-0813">Transport</keyword>
<dbReference type="EMBL" id="BNJQ01000022">
    <property type="protein sequence ID" value="GHP08915.1"/>
    <property type="molecule type" value="Genomic_DNA"/>
</dbReference>
<evidence type="ECO:0000256" key="7">
    <source>
        <dbReference type="ARBA" id="ARBA00023136"/>
    </source>
</evidence>
<feature type="compositionally biased region" description="Gly residues" evidence="9">
    <location>
        <begin position="457"/>
        <end position="466"/>
    </location>
</feature>
<dbReference type="InterPro" id="IPR048684">
    <property type="entry name" value="COG4_C"/>
</dbReference>
<keyword evidence="12" id="KW-1185">Reference proteome</keyword>
<comment type="similarity">
    <text evidence="2">Belongs to the COG4 family.</text>
</comment>
<dbReference type="PANTHER" id="PTHR24016">
    <property type="entry name" value="CONSERVED OLIGOMERIC GOLGI COMPLEX SUBUNIT 4"/>
    <property type="match status" value="1"/>
</dbReference>
<dbReference type="OrthoDB" id="47059at2759"/>
<evidence type="ECO:0000256" key="8">
    <source>
        <dbReference type="ARBA" id="ARBA00031340"/>
    </source>
</evidence>
<dbReference type="InterPro" id="IPR048682">
    <property type="entry name" value="COG4"/>
</dbReference>
<dbReference type="Pfam" id="PF20663">
    <property type="entry name" value="COG4_N"/>
    <property type="match status" value="1"/>
</dbReference>
<dbReference type="InterPro" id="IPR048680">
    <property type="entry name" value="COG4_N"/>
</dbReference>
<name>A0A830HQD6_9CHLO</name>
<dbReference type="Gene3D" id="1.20.58.1970">
    <property type="match status" value="1"/>
</dbReference>
<dbReference type="Proteomes" id="UP000660262">
    <property type="component" value="Unassembled WGS sequence"/>
</dbReference>
<feature type="domain" description="COG4 transport protein middle alpha-helical bundle" evidence="10">
    <location>
        <begin position="187"/>
        <end position="602"/>
    </location>
</feature>
<sequence length="931" mass="97482">MAAVVPGESSSSSAQALVPSALELSRRVNSLVDLTDIHKILQDCISTEASIDAELEALLAQRHTTSAALEALAPSRDALIIIRGDAERVLKQVSAAATFAQNAGASIRTLDVTQDRVRKALAVATDELDRATCADALADALAAGDLATAARHVARFRELFGTAMSAEGTNAMHADDRTSLKLQADKVASLAETLAGHVRDGFDKACAAKDAAAAVRFAKLFSPLGLRAEGVQRFYRFVVDVASVGSIALDADVGTGDGDVFAALTALFKDVAVAYETHHAACLSCFGGGDGDEDTLPPRPSPVSLGSALADPSLTTTAPDLGLWAALQTHVVDRYAGKWLAQVSERRKWEAWSSQCTDALEAAKSSFFGRKGATGSMLSTLGDMASQVGAAGAAVTGGDASAASGGPDPREVEAVAEEVLHALVRCEEFVRYMSGHLDAGIEMDAAALMAAESADGSTGGQDGVGGTSASTGDSDAADAAATAATTAAATRVAQRQRMGKDLSLRCMGFDFHVRLRQAAQHYAQLECYVLESNVAYATSIDELPPPGAGLTHSCVDDGFFVAQKSAQRALSSCAAQVCAEVMMSVRSSLGEILIDHVRSTGSGSASKCLAARKILLKYGCQAPVKAGAGAGGFGVEPEPTEKPKSLAALGESMSAAVVDGVTGAIPPEVEYADAERRFAEACASLNDADVAADYVTKLKASLEEMTAAAFANDPSDRERVRSCLDDLEEVSQAFRGLLADYVAEFSRGIWSTSGTLAAVVTERVSHASYVLDEEAYRYNETVSDPWASALCDALEEVFLHSPLGIGGDGGSPLTPSVHTALVLSTVETACGRLESILLQKRFNQLGGLQLDREIRKLSSRLASSLSSTPAGIREKLSRLSQMATLVSLESEDEVLEVWDAKVSWRLSASEVRKVLSLRDEFTRERINALGL</sequence>
<comment type="caution">
    <text evidence="11">The sequence shown here is derived from an EMBL/GenBank/DDBJ whole genome shotgun (WGS) entry which is preliminary data.</text>
</comment>
<dbReference type="Pfam" id="PF20662">
    <property type="entry name" value="COG4_C"/>
    <property type="match status" value="1"/>
</dbReference>
<dbReference type="SMART" id="SM00762">
    <property type="entry name" value="Cog4"/>
    <property type="match status" value="1"/>
</dbReference>
<evidence type="ECO:0000256" key="2">
    <source>
        <dbReference type="ARBA" id="ARBA00009215"/>
    </source>
</evidence>
<dbReference type="InterPro" id="IPR013167">
    <property type="entry name" value="COG4_M"/>
</dbReference>
<evidence type="ECO:0000256" key="6">
    <source>
        <dbReference type="ARBA" id="ARBA00023034"/>
    </source>
</evidence>
<dbReference type="GO" id="GO:0000139">
    <property type="term" value="C:Golgi membrane"/>
    <property type="evidence" value="ECO:0007669"/>
    <property type="project" value="UniProtKB-SubCell"/>
</dbReference>
<dbReference type="Pfam" id="PF08318">
    <property type="entry name" value="COG4_m"/>
    <property type="match status" value="1"/>
</dbReference>
<evidence type="ECO:0000256" key="4">
    <source>
        <dbReference type="ARBA" id="ARBA00022448"/>
    </source>
</evidence>
<comment type="subcellular location">
    <subcellularLocation>
        <location evidence="1">Golgi apparatus membrane</location>
        <topology evidence="1">Peripheral membrane protein</topology>
    </subcellularLocation>
</comment>
<evidence type="ECO:0000256" key="3">
    <source>
        <dbReference type="ARBA" id="ARBA00020975"/>
    </source>
</evidence>
<keyword evidence="5" id="KW-0653">Protein transport</keyword>
<evidence type="ECO:0000313" key="11">
    <source>
        <dbReference type="EMBL" id="GHP08915.1"/>
    </source>
</evidence>
<accession>A0A830HQD6</accession>
<dbReference type="AlphaFoldDB" id="A0A830HQD6"/>
<keyword evidence="7" id="KW-0472">Membrane</keyword>